<accession>A0ABP6W2V2</accession>
<dbReference type="Pfam" id="PF21274">
    <property type="entry name" value="Rng_hyd_C"/>
    <property type="match status" value="1"/>
</dbReference>
<comment type="caution">
    <text evidence="6">The sequence shown here is derived from an EMBL/GenBank/DDBJ whole genome shotgun (WGS) entry which is preliminary data.</text>
</comment>
<feature type="domain" description="FAD-binding" evidence="5">
    <location>
        <begin position="2"/>
        <end position="347"/>
    </location>
</feature>
<comment type="cofactor">
    <cofactor evidence="1">
        <name>FAD</name>
        <dbReference type="ChEBI" id="CHEBI:57692"/>
    </cofactor>
</comment>
<dbReference type="PANTHER" id="PTHR43004">
    <property type="entry name" value="TRK SYSTEM POTASSIUM UPTAKE PROTEIN"/>
    <property type="match status" value="1"/>
</dbReference>
<dbReference type="InterPro" id="IPR050641">
    <property type="entry name" value="RIFMO-like"/>
</dbReference>
<dbReference type="EMBL" id="BAAAZN010000006">
    <property type="protein sequence ID" value="GAA3545582.1"/>
    <property type="molecule type" value="Genomic_DNA"/>
</dbReference>
<evidence type="ECO:0000256" key="1">
    <source>
        <dbReference type="ARBA" id="ARBA00001974"/>
    </source>
</evidence>
<dbReference type="PRINTS" id="PR00420">
    <property type="entry name" value="RNGMNOXGNASE"/>
</dbReference>
<dbReference type="InterPro" id="IPR002938">
    <property type="entry name" value="FAD-bd"/>
</dbReference>
<keyword evidence="2" id="KW-0285">Flavoprotein</keyword>
<dbReference type="Pfam" id="PF01494">
    <property type="entry name" value="FAD_binding_3"/>
    <property type="match status" value="1"/>
</dbReference>
<evidence type="ECO:0000259" key="5">
    <source>
        <dbReference type="Pfam" id="PF01494"/>
    </source>
</evidence>
<dbReference type="Gene3D" id="3.40.30.120">
    <property type="match status" value="1"/>
</dbReference>
<protein>
    <submittedName>
        <fullName evidence="6">FAD-dependent oxidoreductase</fullName>
    </submittedName>
</protein>
<keyword evidence="3" id="KW-0274">FAD</keyword>
<dbReference type="Proteomes" id="UP001500689">
    <property type="component" value="Unassembled WGS sequence"/>
</dbReference>
<proteinExistence type="predicted"/>
<evidence type="ECO:0000313" key="6">
    <source>
        <dbReference type="EMBL" id="GAA3545582.1"/>
    </source>
</evidence>
<evidence type="ECO:0000313" key="7">
    <source>
        <dbReference type="Proteomes" id="UP001500689"/>
    </source>
</evidence>
<gene>
    <name evidence="6" type="ORF">GCM10022222_31490</name>
</gene>
<dbReference type="PANTHER" id="PTHR43004:SF19">
    <property type="entry name" value="BINDING MONOOXYGENASE, PUTATIVE (JCVI)-RELATED"/>
    <property type="match status" value="1"/>
</dbReference>
<dbReference type="Gene3D" id="3.50.50.60">
    <property type="entry name" value="FAD/NAD(P)-binding domain"/>
    <property type="match status" value="1"/>
</dbReference>
<feature type="region of interest" description="Disordered" evidence="4">
    <location>
        <begin position="388"/>
        <end position="412"/>
    </location>
</feature>
<sequence length="520" mass="56157">MLIVGGAYTGLSTALGLASRGVTPMLVERRETTATLPKAWGLNARTHELLSTVPGVAAALQEAQVGSYLPQIKSGPSVREAQAAEAPEELLARHRMLTPAPPCWLPQATVEKILRAQAEELGADLRFGTEMVSWTQDADGVTAVLREGSGGREYPVRADYLVAADGYTSPIRTSLGIGVTGGGRIGHVYVITFDADLDAYVDKDRFSVTGIPGSGMSMIYDGMGTYTLWVDYFPEQGQSDDDFTEDRCRDRIRRAVGDPGLECRIRNARPFALNHQLAERFLAGRVILAGDAAHACPPVGGQGGNLAIQDGYDLAWRLALVLGGQAGAALLDTYQTERRPVVTITLDREVALQEVAEGRILSSFDQTQPVPTPREILGFRYHSPAVRTEAGDDRSLQEDPENPTGRPGCRAPHVRLERDGRTLSTHDLFGPGFVLLTDAEGTGWAEAAAEVARHLGITLTAHRIGDRLHDVEGGWRRRYGIEPAGAVLVRPDAVIAWRSRTAAAGPEHELERALKAILAR</sequence>
<dbReference type="InterPro" id="IPR036188">
    <property type="entry name" value="FAD/NAD-bd_sf"/>
</dbReference>
<reference evidence="7" key="1">
    <citation type="journal article" date="2019" name="Int. J. Syst. Evol. Microbiol.">
        <title>The Global Catalogue of Microorganisms (GCM) 10K type strain sequencing project: providing services to taxonomists for standard genome sequencing and annotation.</title>
        <authorList>
            <consortium name="The Broad Institute Genomics Platform"/>
            <consortium name="The Broad Institute Genome Sequencing Center for Infectious Disease"/>
            <person name="Wu L."/>
            <person name="Ma J."/>
        </authorList>
    </citation>
    <scope>NUCLEOTIDE SEQUENCE [LARGE SCALE GENOMIC DNA]</scope>
    <source>
        <strain evidence="7">JCM 16898</strain>
    </source>
</reference>
<dbReference type="SUPFAM" id="SSF51905">
    <property type="entry name" value="FAD/NAD(P)-binding domain"/>
    <property type="match status" value="1"/>
</dbReference>
<evidence type="ECO:0000256" key="3">
    <source>
        <dbReference type="ARBA" id="ARBA00022827"/>
    </source>
</evidence>
<organism evidence="6 7">
    <name type="scientific">Amycolatopsis ultiminotia</name>
    <dbReference type="NCBI Taxonomy" id="543629"/>
    <lineage>
        <taxon>Bacteria</taxon>
        <taxon>Bacillati</taxon>
        <taxon>Actinomycetota</taxon>
        <taxon>Actinomycetes</taxon>
        <taxon>Pseudonocardiales</taxon>
        <taxon>Pseudonocardiaceae</taxon>
        <taxon>Amycolatopsis</taxon>
    </lineage>
</organism>
<evidence type="ECO:0000256" key="2">
    <source>
        <dbReference type="ARBA" id="ARBA00022630"/>
    </source>
</evidence>
<evidence type="ECO:0000256" key="4">
    <source>
        <dbReference type="SAM" id="MobiDB-lite"/>
    </source>
</evidence>
<name>A0ABP6W2V2_9PSEU</name>
<dbReference type="Gene3D" id="3.30.9.10">
    <property type="entry name" value="D-Amino Acid Oxidase, subunit A, domain 2"/>
    <property type="match status" value="1"/>
</dbReference>
<keyword evidence="7" id="KW-1185">Reference proteome</keyword>